<dbReference type="Proteomes" id="UP000272412">
    <property type="component" value="Unassembled WGS sequence"/>
</dbReference>
<reference evidence="2 3" key="1">
    <citation type="submission" date="2018-11" db="EMBL/GenBank/DDBJ databases">
        <title>Neisseria weixii sp. nov. isolated from the rectal contents of plateau pika (Ochotona cruzoniae).</title>
        <authorList>
            <person name="Zhang G."/>
        </authorList>
    </citation>
    <scope>NUCLEOTIDE SEQUENCE [LARGE SCALE GENOMIC DNA]</scope>
    <source>
        <strain evidence="2 3">10009</strain>
    </source>
</reference>
<comment type="caution">
    <text evidence="2">The sequence shown here is derived from an EMBL/GenBank/DDBJ whole genome shotgun (WGS) entry which is preliminary data.</text>
</comment>
<keyword evidence="1" id="KW-1133">Transmembrane helix</keyword>
<evidence type="ECO:0000313" key="2">
    <source>
        <dbReference type="EMBL" id="RPD89004.1"/>
    </source>
</evidence>
<protein>
    <submittedName>
        <fullName evidence="2">FeoB-associated Cys-rich membrane protein</fullName>
    </submittedName>
</protein>
<feature type="transmembrane region" description="Helical" evidence="1">
    <location>
        <begin position="6"/>
        <end position="23"/>
    </location>
</feature>
<evidence type="ECO:0000256" key="1">
    <source>
        <dbReference type="SAM" id="Phobius"/>
    </source>
</evidence>
<evidence type="ECO:0000313" key="3">
    <source>
        <dbReference type="Proteomes" id="UP000272412"/>
    </source>
</evidence>
<keyword evidence="1" id="KW-0472">Membrane</keyword>
<keyword evidence="1" id="KW-0812">Transmembrane</keyword>
<name>A0A3N4MYE9_9NEIS</name>
<accession>A0A3N4MYE9</accession>
<gene>
    <name evidence="2" type="ORF">EGK74_04935</name>
</gene>
<dbReference type="RefSeq" id="WP_096295676.1">
    <property type="nucleotide sequence ID" value="NZ_CP023429.1"/>
</dbReference>
<dbReference type="KEGG" id="nwx:CGZ65_09785"/>
<sequence>MIQNILVGIIVLGCVVYVLKHFFFKPKAQSSGCGCGCEGCSGKSNGCHH</sequence>
<organism evidence="2 3">
    <name type="scientific">Neisseria weixii</name>
    <dbReference type="NCBI Taxonomy" id="1853276"/>
    <lineage>
        <taxon>Bacteria</taxon>
        <taxon>Pseudomonadati</taxon>
        <taxon>Pseudomonadota</taxon>
        <taxon>Betaproteobacteria</taxon>
        <taxon>Neisseriales</taxon>
        <taxon>Neisseriaceae</taxon>
        <taxon>Neisseria</taxon>
    </lineage>
</organism>
<keyword evidence="3" id="KW-1185">Reference proteome</keyword>
<dbReference type="AlphaFoldDB" id="A0A3N4MYE9"/>
<proteinExistence type="predicted"/>
<dbReference type="EMBL" id="RPFL01000010">
    <property type="protein sequence ID" value="RPD89004.1"/>
    <property type="molecule type" value="Genomic_DNA"/>
</dbReference>
<dbReference type="Pfam" id="PF12669">
    <property type="entry name" value="FeoB_associated"/>
    <property type="match status" value="1"/>
</dbReference>